<dbReference type="AlphaFoldDB" id="A0A6B0RA66"/>
<dbReference type="Proteomes" id="UP000322234">
    <property type="component" value="Unassembled WGS sequence"/>
</dbReference>
<gene>
    <name evidence="1" type="ORF">E5288_WYG007507</name>
</gene>
<sequence length="165" mass="16860">MTDRIPRAMAAGSDAVGLGTDHPLLSSASLLTLRAAVLRPGGPSSAGEAGTGPSPLLHRWDSLNPRSPSVGAQWQIPLGLTQPSEPFCGGSNLQTPLGLTQPSEPFCGDSNLQTPLGLAQPLEPFCGGSNLNLTPSVTITVSGLAPSDPCCLGPYSSLIPHDLFP</sequence>
<reference evidence="1" key="1">
    <citation type="submission" date="2019-10" db="EMBL/GenBank/DDBJ databases">
        <title>The sequence and de novo assembly of the wild yak genome.</title>
        <authorList>
            <person name="Liu Y."/>
        </authorList>
    </citation>
    <scope>NUCLEOTIDE SEQUENCE [LARGE SCALE GENOMIC DNA]</scope>
    <source>
        <strain evidence="1">WY2019</strain>
    </source>
</reference>
<proteinExistence type="predicted"/>
<name>A0A6B0RA66_9CETA</name>
<protein>
    <submittedName>
        <fullName evidence="1">Uncharacterized protein</fullName>
    </submittedName>
</protein>
<organism evidence="1 2">
    <name type="scientific">Bos mutus</name>
    <name type="common">wild yak</name>
    <dbReference type="NCBI Taxonomy" id="72004"/>
    <lineage>
        <taxon>Eukaryota</taxon>
        <taxon>Metazoa</taxon>
        <taxon>Chordata</taxon>
        <taxon>Craniata</taxon>
        <taxon>Vertebrata</taxon>
        <taxon>Euteleostomi</taxon>
        <taxon>Mammalia</taxon>
        <taxon>Eutheria</taxon>
        <taxon>Laurasiatheria</taxon>
        <taxon>Artiodactyla</taxon>
        <taxon>Ruminantia</taxon>
        <taxon>Pecora</taxon>
        <taxon>Bovidae</taxon>
        <taxon>Bovinae</taxon>
        <taxon>Bos</taxon>
    </lineage>
</organism>
<evidence type="ECO:0000313" key="2">
    <source>
        <dbReference type="Proteomes" id="UP000322234"/>
    </source>
</evidence>
<dbReference type="EMBL" id="VBQZ03000036">
    <property type="protein sequence ID" value="MXQ87129.1"/>
    <property type="molecule type" value="Genomic_DNA"/>
</dbReference>
<evidence type="ECO:0000313" key="1">
    <source>
        <dbReference type="EMBL" id="MXQ87129.1"/>
    </source>
</evidence>
<accession>A0A6B0RA66</accession>
<keyword evidence="2" id="KW-1185">Reference proteome</keyword>
<comment type="caution">
    <text evidence="1">The sequence shown here is derived from an EMBL/GenBank/DDBJ whole genome shotgun (WGS) entry which is preliminary data.</text>
</comment>